<dbReference type="OrthoDB" id="9784724at2"/>
<dbReference type="KEGG" id="mea:Mex_1p4801"/>
<gene>
    <name evidence="2" type="ordered locus">MexAM1_META1p4801</name>
</gene>
<dbReference type="InterPro" id="IPR046668">
    <property type="entry name" value="DUF6538"/>
</dbReference>
<dbReference type="EMBL" id="CP001510">
    <property type="protein sequence ID" value="ACS42416.1"/>
    <property type="molecule type" value="Genomic_DNA"/>
</dbReference>
<protein>
    <recommendedName>
        <fullName evidence="1">DUF6538 domain-containing protein</fullName>
    </recommendedName>
</protein>
<dbReference type="Pfam" id="PF20172">
    <property type="entry name" value="DUF6538"/>
    <property type="match status" value="1"/>
</dbReference>
<name>C5ARS8_METEA</name>
<dbReference type="STRING" id="272630.MexAM1_META1p4801"/>
<reference evidence="2 3" key="1">
    <citation type="journal article" date="2009" name="PLoS ONE">
        <title>Methylobacterium genome sequences: a reference blueprint to investigate microbial metabolism of C1 compounds from natural and industrial sources.</title>
        <authorList>
            <person name="Vuilleumier S."/>
            <person name="Chistoserdova L."/>
            <person name="Lee M.-C."/>
            <person name="Bringel F."/>
            <person name="Lajus A."/>
            <person name="Zhou Y."/>
            <person name="Gourion B."/>
            <person name="Barbe V."/>
            <person name="Chang J."/>
            <person name="Cruveiller S."/>
            <person name="Dossat C."/>
            <person name="Gillett W."/>
            <person name="Gruffaz C."/>
            <person name="Haugen E."/>
            <person name="Hourcade E."/>
            <person name="Levy R."/>
            <person name="Mangenot S."/>
            <person name="Muller E."/>
            <person name="Nadalig T."/>
            <person name="Pagni M."/>
            <person name="Penny C."/>
            <person name="Peyraud R."/>
            <person name="Robinson D.G."/>
            <person name="Roche D."/>
            <person name="Rouy Z."/>
            <person name="Saenampechek C."/>
            <person name="Salvignol G."/>
            <person name="Vallenet D."/>
            <person name="Wu Z."/>
            <person name="Marx C.J."/>
            <person name="Vorholt J.A."/>
            <person name="Olson M.V."/>
            <person name="Kaul R."/>
            <person name="Weissenbach J."/>
            <person name="Medigue C."/>
            <person name="Lidstrom M.E."/>
        </authorList>
    </citation>
    <scope>NUCLEOTIDE SEQUENCE [LARGE SCALE GENOMIC DNA]</scope>
    <source>
        <strain evidence="3">ATCC 14718 / DSM 1338 / JCM 2805 / NCIMB 9133 / AM1</strain>
    </source>
</reference>
<evidence type="ECO:0000313" key="3">
    <source>
        <dbReference type="Proteomes" id="UP000009081"/>
    </source>
</evidence>
<dbReference type="HOGENOM" id="CLU_2193836_0_0_5"/>
<keyword evidence="3" id="KW-1185">Reference proteome</keyword>
<dbReference type="Proteomes" id="UP000009081">
    <property type="component" value="Chromosome"/>
</dbReference>
<accession>C5ARS8</accession>
<proteinExistence type="predicted"/>
<feature type="domain" description="DUF6538" evidence="1">
    <location>
        <begin position="2"/>
        <end position="45"/>
    </location>
</feature>
<organism evidence="2 3">
    <name type="scientific">Methylorubrum extorquens (strain ATCC 14718 / DSM 1338 / JCM 2805 / NCIMB 9133 / AM1)</name>
    <name type="common">Methylobacterium extorquens</name>
    <dbReference type="NCBI Taxonomy" id="272630"/>
    <lineage>
        <taxon>Bacteria</taxon>
        <taxon>Pseudomonadati</taxon>
        <taxon>Pseudomonadota</taxon>
        <taxon>Alphaproteobacteria</taxon>
        <taxon>Hyphomicrobiales</taxon>
        <taxon>Methylobacteriaceae</taxon>
        <taxon>Methylorubrum</taxon>
    </lineage>
</organism>
<dbReference type="AlphaFoldDB" id="C5ARS8"/>
<evidence type="ECO:0000259" key="1">
    <source>
        <dbReference type="Pfam" id="PF20172"/>
    </source>
</evidence>
<sequence length="108" mass="12325">MPADLLACIGKREEKISLGTKDPVRAKSLHARALLELDERWTNLRAGPKLLSEREAHEMVAPPYAWWIDQYRDEPSQQAFWRTDLGDNLWPRRPPGLSLQPNLGAALI</sequence>
<evidence type="ECO:0000313" key="2">
    <source>
        <dbReference type="EMBL" id="ACS42416.1"/>
    </source>
</evidence>